<dbReference type="AlphaFoldDB" id="A0A917DQY8"/>
<dbReference type="InterPro" id="IPR025714">
    <property type="entry name" value="Methyltranfer_dom"/>
</dbReference>
<dbReference type="RefSeq" id="WP_188766245.1">
    <property type="nucleotide sequence ID" value="NZ_BMKK01000004.1"/>
</dbReference>
<gene>
    <name evidence="2" type="ORF">GCM10011514_23160</name>
</gene>
<keyword evidence="3" id="KW-1185">Reference proteome</keyword>
<accession>A0A917DQY8</accession>
<dbReference type="Pfam" id="PF13847">
    <property type="entry name" value="Methyltransf_31"/>
    <property type="match status" value="1"/>
</dbReference>
<dbReference type="InterPro" id="IPR029063">
    <property type="entry name" value="SAM-dependent_MTases_sf"/>
</dbReference>
<evidence type="ECO:0000313" key="3">
    <source>
        <dbReference type="Proteomes" id="UP000609064"/>
    </source>
</evidence>
<dbReference type="SUPFAM" id="SSF53335">
    <property type="entry name" value="S-adenosyl-L-methionine-dependent methyltransferases"/>
    <property type="match status" value="1"/>
</dbReference>
<reference evidence="2" key="1">
    <citation type="journal article" date="2014" name="Int. J. Syst. Evol. Microbiol.">
        <title>Complete genome sequence of Corynebacterium casei LMG S-19264T (=DSM 44701T), isolated from a smear-ripened cheese.</title>
        <authorList>
            <consortium name="US DOE Joint Genome Institute (JGI-PGF)"/>
            <person name="Walter F."/>
            <person name="Albersmeier A."/>
            <person name="Kalinowski J."/>
            <person name="Ruckert C."/>
        </authorList>
    </citation>
    <scope>NUCLEOTIDE SEQUENCE</scope>
    <source>
        <strain evidence="2">CGMCC 1.15958</strain>
    </source>
</reference>
<organism evidence="2 3">
    <name type="scientific">Emticicia aquatilis</name>
    <dbReference type="NCBI Taxonomy" id="1537369"/>
    <lineage>
        <taxon>Bacteria</taxon>
        <taxon>Pseudomonadati</taxon>
        <taxon>Bacteroidota</taxon>
        <taxon>Cytophagia</taxon>
        <taxon>Cytophagales</taxon>
        <taxon>Leadbetterellaceae</taxon>
        <taxon>Emticicia</taxon>
    </lineage>
</organism>
<name>A0A917DQY8_9BACT</name>
<comment type="caution">
    <text evidence="2">The sequence shown here is derived from an EMBL/GenBank/DDBJ whole genome shotgun (WGS) entry which is preliminary data.</text>
</comment>
<dbReference type="PANTHER" id="PTHR43861">
    <property type="entry name" value="TRANS-ACONITATE 2-METHYLTRANSFERASE-RELATED"/>
    <property type="match status" value="1"/>
</dbReference>
<evidence type="ECO:0000313" key="2">
    <source>
        <dbReference type="EMBL" id="GGD58498.1"/>
    </source>
</evidence>
<sequence>MTPKQQQEGLQYAENAFKGTSSHLNLDKKLISENFDFNGKKILDFGCGMGGMTLWYAQNWNCEVVGMDIDPNHIEIANKLNAKHKVANVRFELRNVLENPIQEKFDFIILNDVAEHIPLDILERIIVQLKACLHPTGGIFVSYPPWEGPYASHLNHDISLPWCQFLPDFMLRKMMEKRNRVLVGTKTLMEEYFELNHLNHSKLSRISKKAGLKLSFRKSHCKLNKISGLSKVNFNKLFFKYLVTKELVVLTA</sequence>
<dbReference type="CDD" id="cd02440">
    <property type="entry name" value="AdoMet_MTases"/>
    <property type="match status" value="1"/>
</dbReference>
<proteinExistence type="predicted"/>
<evidence type="ECO:0000259" key="1">
    <source>
        <dbReference type="Pfam" id="PF13847"/>
    </source>
</evidence>
<dbReference type="PANTHER" id="PTHR43861:SF1">
    <property type="entry name" value="TRANS-ACONITATE 2-METHYLTRANSFERASE"/>
    <property type="match status" value="1"/>
</dbReference>
<dbReference type="Proteomes" id="UP000609064">
    <property type="component" value="Unassembled WGS sequence"/>
</dbReference>
<protein>
    <recommendedName>
        <fullName evidence="1">Methyltransferase domain-containing protein</fullName>
    </recommendedName>
</protein>
<feature type="domain" description="Methyltransferase" evidence="1">
    <location>
        <begin position="38"/>
        <end position="145"/>
    </location>
</feature>
<dbReference type="Gene3D" id="3.40.50.150">
    <property type="entry name" value="Vaccinia Virus protein VP39"/>
    <property type="match status" value="1"/>
</dbReference>
<reference evidence="2" key="2">
    <citation type="submission" date="2020-09" db="EMBL/GenBank/DDBJ databases">
        <authorList>
            <person name="Sun Q."/>
            <person name="Zhou Y."/>
        </authorList>
    </citation>
    <scope>NUCLEOTIDE SEQUENCE</scope>
    <source>
        <strain evidence="2">CGMCC 1.15958</strain>
    </source>
</reference>
<dbReference type="EMBL" id="BMKK01000004">
    <property type="protein sequence ID" value="GGD58498.1"/>
    <property type="molecule type" value="Genomic_DNA"/>
</dbReference>